<protein>
    <submittedName>
        <fullName evidence="1">Uncharacterized protein</fullName>
    </submittedName>
</protein>
<gene>
    <name evidence="1" type="ORF">LAV_00125</name>
</gene>
<evidence type="ECO:0000313" key="1">
    <source>
        <dbReference type="EMBL" id="ARK07500.1"/>
    </source>
</evidence>
<dbReference type="Proteomes" id="UP000223906">
    <property type="component" value="Segment"/>
</dbReference>
<keyword evidence="2" id="KW-1185">Reference proteome</keyword>
<organism evidence="1 2">
    <name type="scientific">Sphingobium phage Lacusarx</name>
    <dbReference type="NCBI Taxonomy" id="1980139"/>
    <lineage>
        <taxon>Viruses</taxon>
        <taxon>Duplodnaviria</taxon>
        <taxon>Heunggongvirae</taxon>
        <taxon>Uroviricota</taxon>
        <taxon>Caudoviricetes</taxon>
        <taxon>Lacusarxvirus</taxon>
        <taxon>Lacusarxvirus lacusarx</taxon>
    </lineage>
</organism>
<name>A0A1W6DWW1_9CAUD</name>
<proteinExistence type="predicted"/>
<dbReference type="EMBL" id="KY629563">
    <property type="protein sequence ID" value="ARK07500.1"/>
    <property type="molecule type" value="Genomic_DNA"/>
</dbReference>
<evidence type="ECO:0000313" key="2">
    <source>
        <dbReference type="Proteomes" id="UP000223906"/>
    </source>
</evidence>
<reference evidence="1 2" key="1">
    <citation type="submission" date="2017-02" db="EMBL/GenBank/DDBJ databases">
        <title>The first characterized phage against a member of the ecologically important #sphingomonads reveals high dissimilarity against all other known phages.</title>
        <authorList>
            <person name="Nielsen T.K."/>
            <person name="Carstens A.B."/>
            <person name="Kot W."/>
            <person name="Lametsch R."/>
            <person name="Neve H."/>
            <person name="Hansen L.H."/>
        </authorList>
    </citation>
    <scope>NUCLEOTIDE SEQUENCE [LARGE SCALE GENOMIC DNA]</scope>
</reference>
<accession>A0A1W6DWW1</accession>
<sequence>MHCHPDSPRRFSEGDIVEFNDTVFRVAAIKFHMTLEEVDSADQDSRVRAFIEGNESNPVFARDNVRRLLPE</sequence>